<evidence type="ECO:0000256" key="1">
    <source>
        <dbReference type="SAM" id="Phobius"/>
    </source>
</evidence>
<name>A0A9Q1C8X1_HOLLE</name>
<evidence type="ECO:0000313" key="3">
    <source>
        <dbReference type="Proteomes" id="UP001152320"/>
    </source>
</evidence>
<feature type="transmembrane region" description="Helical" evidence="1">
    <location>
        <begin position="30"/>
        <end position="52"/>
    </location>
</feature>
<evidence type="ECO:0008006" key="4">
    <source>
        <dbReference type="Google" id="ProtNLM"/>
    </source>
</evidence>
<protein>
    <recommendedName>
        <fullName evidence="4">BRICHOS domain-containing protein</fullName>
    </recommendedName>
</protein>
<sequence length="263" mass="30043">MASEKSKVTAEMGEQSLVYHKDGKYHQLKLKLFGTFLITTVLVAGFVCVVYIQSTVFEQLNTHRVKTGDDSGIHTVVEEDDYQHETLATTRNPRIYFFEEYIEDVKIWVDLDRDLTILKNISSGDCFLTKNENVPLVSRNGKINEDVRLDIVKIEDTEQAIGKADVLQYDEKEIIPPGYLTATIHEAADKMCVGHDSFWADKNENGKVIPRNRRQVQLRPLVVKPYCCEQTYLCCKGVYLAWCVKTVCPCYEVPDEDCGPYRG</sequence>
<dbReference type="AlphaFoldDB" id="A0A9Q1C8X1"/>
<gene>
    <name evidence="2" type="ORF">HOLleu_15299</name>
</gene>
<proteinExistence type="predicted"/>
<keyword evidence="1" id="KW-0472">Membrane</keyword>
<keyword evidence="1" id="KW-0812">Transmembrane</keyword>
<evidence type="ECO:0000313" key="2">
    <source>
        <dbReference type="EMBL" id="KAJ8040871.1"/>
    </source>
</evidence>
<organism evidence="2 3">
    <name type="scientific">Holothuria leucospilota</name>
    <name type="common">Black long sea cucumber</name>
    <name type="synonym">Mertensiothuria leucospilota</name>
    <dbReference type="NCBI Taxonomy" id="206669"/>
    <lineage>
        <taxon>Eukaryota</taxon>
        <taxon>Metazoa</taxon>
        <taxon>Echinodermata</taxon>
        <taxon>Eleutherozoa</taxon>
        <taxon>Echinozoa</taxon>
        <taxon>Holothuroidea</taxon>
        <taxon>Aspidochirotacea</taxon>
        <taxon>Aspidochirotida</taxon>
        <taxon>Holothuriidae</taxon>
        <taxon>Holothuria</taxon>
    </lineage>
</organism>
<dbReference type="Proteomes" id="UP001152320">
    <property type="component" value="Chromosome 6"/>
</dbReference>
<keyword evidence="1" id="KW-1133">Transmembrane helix</keyword>
<reference evidence="2" key="1">
    <citation type="submission" date="2021-10" db="EMBL/GenBank/DDBJ databases">
        <title>Tropical sea cucumber genome reveals ecological adaptation and Cuvierian tubules defense mechanism.</title>
        <authorList>
            <person name="Chen T."/>
        </authorList>
    </citation>
    <scope>NUCLEOTIDE SEQUENCE</scope>
    <source>
        <strain evidence="2">Nanhai2018</strain>
        <tissue evidence="2">Muscle</tissue>
    </source>
</reference>
<accession>A0A9Q1C8X1</accession>
<keyword evidence="3" id="KW-1185">Reference proteome</keyword>
<dbReference type="EMBL" id="JAIZAY010000006">
    <property type="protein sequence ID" value="KAJ8040871.1"/>
    <property type="molecule type" value="Genomic_DNA"/>
</dbReference>
<comment type="caution">
    <text evidence="2">The sequence shown here is derived from an EMBL/GenBank/DDBJ whole genome shotgun (WGS) entry which is preliminary data.</text>
</comment>